<feature type="compositionally biased region" description="Basic and acidic residues" evidence="11">
    <location>
        <begin position="261"/>
        <end position="285"/>
    </location>
</feature>
<feature type="region of interest" description="Disordered" evidence="11">
    <location>
        <begin position="445"/>
        <end position="474"/>
    </location>
</feature>
<dbReference type="FunFam" id="3.30.160.60:FF:001732">
    <property type="entry name" value="Zgc:162936"/>
    <property type="match status" value="1"/>
</dbReference>
<dbReference type="Pfam" id="PF00096">
    <property type="entry name" value="zf-C2H2"/>
    <property type="match status" value="2"/>
</dbReference>
<gene>
    <name evidence="14" type="ORF">C7M84_014993</name>
</gene>
<dbReference type="OrthoDB" id="45365at2759"/>
<evidence type="ECO:0000256" key="11">
    <source>
        <dbReference type="SAM" id="MobiDB-lite"/>
    </source>
</evidence>
<evidence type="ECO:0000256" key="3">
    <source>
        <dbReference type="ARBA" id="ARBA00022737"/>
    </source>
</evidence>
<dbReference type="PANTHER" id="PTHR23110">
    <property type="entry name" value="BTB DOMAIN TRANSCRIPTION FACTOR"/>
    <property type="match status" value="1"/>
</dbReference>
<feature type="region of interest" description="Disordered" evidence="11">
    <location>
        <begin position="350"/>
        <end position="382"/>
    </location>
</feature>
<name>A0A3R7MPQ9_PENVA</name>
<evidence type="ECO:0000256" key="2">
    <source>
        <dbReference type="ARBA" id="ARBA00022723"/>
    </source>
</evidence>
<keyword evidence="7" id="KW-0524">Neurogenesis</keyword>
<keyword evidence="15" id="KW-1185">Reference proteome</keyword>
<evidence type="ECO:0000313" key="15">
    <source>
        <dbReference type="Proteomes" id="UP000283509"/>
    </source>
</evidence>
<dbReference type="EMBL" id="QCYY01002874">
    <property type="protein sequence ID" value="ROT66939.1"/>
    <property type="molecule type" value="Genomic_DNA"/>
</dbReference>
<dbReference type="PANTHER" id="PTHR23110:SF111">
    <property type="entry name" value="LONGITUDINALS LACKING PROTEIN, ISOFORMS F_I_K_T"/>
    <property type="match status" value="1"/>
</dbReference>
<dbReference type="GO" id="GO:0045467">
    <property type="term" value="P:R7 cell development"/>
    <property type="evidence" value="ECO:0007669"/>
    <property type="project" value="UniProtKB-ARBA"/>
</dbReference>
<dbReference type="Gene3D" id="3.30.710.10">
    <property type="entry name" value="Potassium Channel Kv1.1, Chain A"/>
    <property type="match status" value="1"/>
</dbReference>
<evidence type="ECO:0000259" key="12">
    <source>
        <dbReference type="PROSITE" id="PS50097"/>
    </source>
</evidence>
<dbReference type="GO" id="GO:0045893">
    <property type="term" value="P:positive regulation of DNA-templated transcription"/>
    <property type="evidence" value="ECO:0007669"/>
    <property type="project" value="UniProtKB-ARBA"/>
</dbReference>
<accession>A0A3R7MPQ9</accession>
<dbReference type="SUPFAM" id="SSF54695">
    <property type="entry name" value="POZ domain"/>
    <property type="match status" value="1"/>
</dbReference>
<feature type="domain" description="C2H2-type" evidence="13">
    <location>
        <begin position="393"/>
        <end position="420"/>
    </location>
</feature>
<dbReference type="GO" id="GO:0007526">
    <property type="term" value="P:larval somatic muscle development"/>
    <property type="evidence" value="ECO:0007669"/>
    <property type="project" value="UniProtKB-ARBA"/>
</dbReference>
<dbReference type="InterPro" id="IPR013087">
    <property type="entry name" value="Znf_C2H2_type"/>
</dbReference>
<dbReference type="InterPro" id="IPR036236">
    <property type="entry name" value="Znf_C2H2_sf"/>
</dbReference>
<dbReference type="InterPro" id="IPR051095">
    <property type="entry name" value="Dros_DevTransReg"/>
</dbReference>
<comment type="function">
    <text evidence="9">Putative transcription factor required for axon growth and guidance in the central and peripheral nervous systems. Repels CNS axons away from the midline by promoting the expression of the midline repellent sli and its receptor robo.</text>
</comment>
<dbReference type="SMART" id="SM00225">
    <property type="entry name" value="BTB"/>
    <property type="match status" value="1"/>
</dbReference>
<reference evidence="14 15" key="1">
    <citation type="submission" date="2018-04" db="EMBL/GenBank/DDBJ databases">
        <authorList>
            <person name="Zhang X."/>
            <person name="Yuan J."/>
            <person name="Li F."/>
            <person name="Xiang J."/>
        </authorList>
    </citation>
    <scope>NUCLEOTIDE SEQUENCE [LARGE SCALE GENOMIC DNA]</scope>
    <source>
        <tissue evidence="14">Muscle</tissue>
    </source>
</reference>
<dbReference type="PROSITE" id="PS50097">
    <property type="entry name" value="BTB"/>
    <property type="match status" value="1"/>
</dbReference>
<evidence type="ECO:0000256" key="8">
    <source>
        <dbReference type="ARBA" id="ARBA00023242"/>
    </source>
</evidence>
<dbReference type="CDD" id="cd18315">
    <property type="entry name" value="BTB_POZ_BAB-like"/>
    <property type="match status" value="1"/>
</dbReference>
<dbReference type="Gene3D" id="3.30.160.60">
    <property type="entry name" value="Classic Zinc Finger"/>
    <property type="match status" value="2"/>
</dbReference>
<dbReference type="GO" id="GO:0008270">
    <property type="term" value="F:zinc ion binding"/>
    <property type="evidence" value="ECO:0007669"/>
    <property type="project" value="UniProtKB-KW"/>
</dbReference>
<feature type="compositionally biased region" description="Polar residues" evidence="11">
    <location>
        <begin position="206"/>
        <end position="224"/>
    </location>
</feature>
<feature type="region of interest" description="Disordered" evidence="11">
    <location>
        <begin position="118"/>
        <end position="322"/>
    </location>
</feature>
<dbReference type="Proteomes" id="UP000283509">
    <property type="component" value="Unassembled WGS sequence"/>
</dbReference>
<dbReference type="InterPro" id="IPR011333">
    <property type="entry name" value="SKP1/BTB/POZ_sf"/>
</dbReference>
<dbReference type="AlphaFoldDB" id="A0A3R7MPQ9"/>
<comment type="caution">
    <text evidence="14">The sequence shown here is derived from an EMBL/GenBank/DDBJ whole genome shotgun (WGS) entry which is preliminary data.</text>
</comment>
<proteinExistence type="predicted"/>
<keyword evidence="2" id="KW-0479">Metal-binding</keyword>
<dbReference type="GO" id="GO:0007464">
    <property type="term" value="P:R3/R4 cell fate commitment"/>
    <property type="evidence" value="ECO:0007669"/>
    <property type="project" value="UniProtKB-ARBA"/>
</dbReference>
<sequence>MDGGLLSLKWNNHRSTFFYVLSTVRRKESYCDVTLACDGKFYPVHKLVLSTCSDYFEQMFEKTNCKHPIIVLKDIRHEDLEALLNYMYVGEVNVLQTDLSGLIKAAECLRIKGLAVPDEAPSERDASQDGKRNVPWSSEGPDAKRRKPEEPVLQKPSQNTVEKLGRELPPRPQLSFREPFREPQRSREPLRLRSSPSPVLYPSSPDTQLPSATGPTSSPDVSHTTTHEPAPSAQADSAPPPSNSDNEISGAGESELIMDEPLVKEEPHDDYSEADETKESIKSTDSEAGLSYPVHSEHSGSIGREVGGAGFNPQGLRSSSQPQTMEDLVAQALPGASGLQGKTWEGDRNLLGIPFEGFSGNQGSQMGPRSRGSNPSQSESLGQTVARIVQSAHVCPICGHLARQKKDLKKHLRIHTGEKPYACPWCPYRSTQNSNLRTHIRRVHTHSHPAEQPHSVADRGGDGTTGACPPLFVD</sequence>
<evidence type="ECO:0000256" key="9">
    <source>
        <dbReference type="ARBA" id="ARBA00037382"/>
    </source>
</evidence>
<dbReference type="Pfam" id="PF00651">
    <property type="entry name" value="BTB"/>
    <property type="match status" value="1"/>
</dbReference>
<evidence type="ECO:0000259" key="13">
    <source>
        <dbReference type="PROSITE" id="PS50157"/>
    </source>
</evidence>
<feature type="compositionally biased region" description="Basic and acidic residues" evidence="11">
    <location>
        <begin position="121"/>
        <end position="132"/>
    </location>
</feature>
<feature type="domain" description="C2H2-type" evidence="13">
    <location>
        <begin position="421"/>
        <end position="449"/>
    </location>
</feature>
<keyword evidence="4 10" id="KW-0863">Zinc-finger</keyword>
<evidence type="ECO:0000256" key="7">
    <source>
        <dbReference type="ARBA" id="ARBA00022902"/>
    </source>
</evidence>
<dbReference type="GO" id="GO:0048813">
    <property type="term" value="P:dendrite morphogenesis"/>
    <property type="evidence" value="ECO:0007669"/>
    <property type="project" value="UniProtKB-ARBA"/>
</dbReference>
<dbReference type="GO" id="GO:0005634">
    <property type="term" value="C:nucleus"/>
    <property type="evidence" value="ECO:0007669"/>
    <property type="project" value="TreeGrafter"/>
</dbReference>
<keyword evidence="6" id="KW-0862">Zinc</keyword>
<keyword evidence="3" id="KW-0677">Repeat</keyword>
<dbReference type="GO" id="GO:0008406">
    <property type="term" value="P:gonad development"/>
    <property type="evidence" value="ECO:0007669"/>
    <property type="project" value="UniProtKB-ARBA"/>
</dbReference>
<feature type="compositionally biased region" description="Basic and acidic residues" evidence="11">
    <location>
        <begin position="178"/>
        <end position="191"/>
    </location>
</feature>
<dbReference type="GO" id="GO:0043565">
    <property type="term" value="F:sequence-specific DNA binding"/>
    <property type="evidence" value="ECO:0007669"/>
    <property type="project" value="UniProtKB-ARBA"/>
</dbReference>
<feature type="compositionally biased region" description="Low complexity" evidence="11">
    <location>
        <begin position="192"/>
        <end position="205"/>
    </location>
</feature>
<evidence type="ECO:0000256" key="1">
    <source>
        <dbReference type="ARBA" id="ARBA00022473"/>
    </source>
</evidence>
<dbReference type="GO" id="GO:0045476">
    <property type="term" value="P:nurse cell apoptotic process"/>
    <property type="evidence" value="ECO:0007669"/>
    <property type="project" value="UniProtKB-ARBA"/>
</dbReference>
<dbReference type="GO" id="GO:0035167">
    <property type="term" value="P:larval lymph gland hemopoiesis"/>
    <property type="evidence" value="ECO:0007669"/>
    <property type="project" value="UniProtKB-ARBA"/>
</dbReference>
<dbReference type="GO" id="GO:0006357">
    <property type="term" value="P:regulation of transcription by RNA polymerase II"/>
    <property type="evidence" value="ECO:0007669"/>
    <property type="project" value="TreeGrafter"/>
</dbReference>
<reference evidence="14 15" key="2">
    <citation type="submission" date="2019-01" db="EMBL/GenBank/DDBJ databases">
        <title>The decoding of complex shrimp genome reveals the adaptation for benthos swimmer, frequently molting mechanism and breeding impact on genome.</title>
        <authorList>
            <person name="Sun Y."/>
            <person name="Gao Y."/>
            <person name="Yu Y."/>
        </authorList>
    </citation>
    <scope>NUCLEOTIDE SEQUENCE [LARGE SCALE GENOMIC DNA]</scope>
    <source>
        <tissue evidence="14">Muscle</tissue>
    </source>
</reference>
<feature type="compositionally biased region" description="Basic and acidic residues" evidence="11">
    <location>
        <begin position="448"/>
        <end position="461"/>
    </location>
</feature>
<dbReference type="SMART" id="SM00355">
    <property type="entry name" value="ZnF_C2H2"/>
    <property type="match status" value="2"/>
</dbReference>
<protein>
    <submittedName>
        <fullName evidence="14">Broad-complex protein isoform 4</fullName>
    </submittedName>
</protein>
<dbReference type="GO" id="GO:0016199">
    <property type="term" value="P:axon midline choice point recognition"/>
    <property type="evidence" value="ECO:0007669"/>
    <property type="project" value="UniProtKB-ARBA"/>
</dbReference>
<evidence type="ECO:0000256" key="10">
    <source>
        <dbReference type="PROSITE-ProRule" id="PRU00042"/>
    </source>
</evidence>
<feature type="compositionally biased region" description="Basic and acidic residues" evidence="11">
    <location>
        <begin position="141"/>
        <end position="152"/>
    </location>
</feature>
<dbReference type="SUPFAM" id="SSF57667">
    <property type="entry name" value="beta-beta-alpha zinc fingers"/>
    <property type="match status" value="1"/>
</dbReference>
<keyword evidence="8" id="KW-0539">Nucleus</keyword>
<organism evidence="14 15">
    <name type="scientific">Penaeus vannamei</name>
    <name type="common">Whiteleg shrimp</name>
    <name type="synonym">Litopenaeus vannamei</name>
    <dbReference type="NCBI Taxonomy" id="6689"/>
    <lineage>
        <taxon>Eukaryota</taxon>
        <taxon>Metazoa</taxon>
        <taxon>Ecdysozoa</taxon>
        <taxon>Arthropoda</taxon>
        <taxon>Crustacea</taxon>
        <taxon>Multicrustacea</taxon>
        <taxon>Malacostraca</taxon>
        <taxon>Eumalacostraca</taxon>
        <taxon>Eucarida</taxon>
        <taxon>Decapoda</taxon>
        <taxon>Dendrobranchiata</taxon>
        <taxon>Penaeoidea</taxon>
        <taxon>Penaeidae</taxon>
        <taxon>Penaeus</taxon>
    </lineage>
</organism>
<dbReference type="InterPro" id="IPR000210">
    <property type="entry name" value="BTB/POZ_dom"/>
</dbReference>
<keyword evidence="1" id="KW-0217">Developmental protein</keyword>
<dbReference type="PROSITE" id="PS50157">
    <property type="entry name" value="ZINC_FINGER_C2H2_2"/>
    <property type="match status" value="2"/>
</dbReference>
<feature type="compositionally biased region" description="Polar residues" evidence="11">
    <location>
        <begin position="359"/>
        <end position="382"/>
    </location>
</feature>
<evidence type="ECO:0000256" key="4">
    <source>
        <dbReference type="ARBA" id="ARBA00022771"/>
    </source>
</evidence>
<evidence type="ECO:0000313" key="14">
    <source>
        <dbReference type="EMBL" id="ROT66939.1"/>
    </source>
</evidence>
<evidence type="ECO:0000256" key="6">
    <source>
        <dbReference type="ARBA" id="ARBA00022833"/>
    </source>
</evidence>
<dbReference type="GO" id="GO:0005694">
    <property type="term" value="C:chromosome"/>
    <property type="evidence" value="ECO:0007669"/>
    <property type="project" value="UniProtKB-ARBA"/>
</dbReference>
<keyword evidence="5" id="KW-0221">Differentiation</keyword>
<feature type="domain" description="BTB" evidence="12">
    <location>
        <begin position="31"/>
        <end position="96"/>
    </location>
</feature>
<evidence type="ECO:0000256" key="5">
    <source>
        <dbReference type="ARBA" id="ARBA00022782"/>
    </source>
</evidence>